<dbReference type="Pfam" id="PF13187">
    <property type="entry name" value="Fer4_9"/>
    <property type="match status" value="1"/>
</dbReference>
<dbReference type="EMBL" id="CP002160">
    <property type="protein sequence ID" value="ADL53861.1"/>
    <property type="molecule type" value="Genomic_DNA"/>
</dbReference>
<dbReference type="RefSeq" id="WP_010074216.1">
    <property type="nucleotide sequence ID" value="NC_014393.1"/>
</dbReference>
<feature type="domain" description="4Fe-4S ferredoxin-type" evidence="8">
    <location>
        <begin position="212"/>
        <end position="235"/>
    </location>
</feature>
<proteinExistence type="predicted"/>
<dbReference type="InterPro" id="IPR047964">
    <property type="entry name" value="EFR1-like"/>
</dbReference>
<evidence type="ECO:0000256" key="3">
    <source>
        <dbReference type="ARBA" id="ARBA00013529"/>
    </source>
</evidence>
<dbReference type="Gene3D" id="3.30.70.20">
    <property type="match status" value="1"/>
</dbReference>
<keyword evidence="6" id="KW-0408">Iron</keyword>
<dbReference type="SUPFAM" id="SSF52218">
    <property type="entry name" value="Flavoproteins"/>
    <property type="match status" value="1"/>
</dbReference>
<dbReference type="PANTHER" id="PTHR24960:SF79">
    <property type="entry name" value="PHOTOSYSTEM I IRON-SULFUR CENTER"/>
    <property type="match status" value="1"/>
</dbReference>
<dbReference type="InterPro" id="IPR017896">
    <property type="entry name" value="4Fe4S_Fe-S-bd"/>
</dbReference>
<protein>
    <recommendedName>
        <fullName evidence="3">Ferredoxin</fullName>
    </recommendedName>
</protein>
<dbReference type="SUPFAM" id="SSF54862">
    <property type="entry name" value="4Fe-4S ferredoxins"/>
    <property type="match status" value="1"/>
</dbReference>
<dbReference type="Gene3D" id="3.40.50.360">
    <property type="match status" value="1"/>
</dbReference>
<evidence type="ECO:0000259" key="8">
    <source>
        <dbReference type="PROSITE" id="PS51379"/>
    </source>
</evidence>
<dbReference type="PROSITE" id="PS00198">
    <property type="entry name" value="4FE4S_FER_1"/>
    <property type="match status" value="1"/>
</dbReference>
<dbReference type="InterPro" id="IPR017900">
    <property type="entry name" value="4Fe4S_Fe_S_CS"/>
</dbReference>
<evidence type="ECO:0000256" key="5">
    <source>
        <dbReference type="ARBA" id="ARBA00022723"/>
    </source>
</evidence>
<comment type="function">
    <text evidence="2">Ferredoxins are iron-sulfur proteins that transfer electrons in a wide variety of metabolic reactions.</text>
</comment>
<evidence type="ECO:0000313" key="10">
    <source>
        <dbReference type="Proteomes" id="UP000002730"/>
    </source>
</evidence>
<keyword evidence="7" id="KW-0411">Iron-sulfur</keyword>
<sequence>MKIFYFSSTGNSLYVSKFLKENFDNCEIISMSGKFSKDEEFEVNDDVIGFVYPVHYAGMAIVAEEFVSKLKIRKDAYVFAIGVTGGGNADVSFYQLNKLLEGKNKISNYCTVKYISNYLRMGRNPSGERAKSSIEANKNILQDFVQSIKKKHIKEFKAKKSFGMLEVNLVKKYFKNRDKNFNVNDSCVGCNMCKKVCPIENIEMEDKKPVWKGKCVDCMACINICPQNAINIGTKTIKKNRYLNPYIKREELIK</sequence>
<dbReference type="HOGENOM" id="CLU_068049_0_0_9"/>
<evidence type="ECO:0000256" key="6">
    <source>
        <dbReference type="ARBA" id="ARBA00023004"/>
    </source>
</evidence>
<evidence type="ECO:0000256" key="1">
    <source>
        <dbReference type="ARBA" id="ARBA00001966"/>
    </source>
</evidence>
<dbReference type="InterPro" id="IPR050157">
    <property type="entry name" value="PSI_iron-sulfur_center"/>
</dbReference>
<keyword evidence="4" id="KW-0004">4Fe-4S</keyword>
<dbReference type="GO" id="GO:0051539">
    <property type="term" value="F:4 iron, 4 sulfur cluster binding"/>
    <property type="evidence" value="ECO:0007669"/>
    <property type="project" value="UniProtKB-KW"/>
</dbReference>
<dbReference type="OrthoDB" id="9813995at2"/>
<gene>
    <name evidence="9" type="ordered locus">Clocel_4200</name>
</gene>
<feature type="domain" description="4Fe-4S ferredoxin-type" evidence="8">
    <location>
        <begin position="179"/>
        <end position="207"/>
    </location>
</feature>
<keyword evidence="5" id="KW-0479">Metal-binding</keyword>
<evidence type="ECO:0000256" key="7">
    <source>
        <dbReference type="ARBA" id="ARBA00023014"/>
    </source>
</evidence>
<evidence type="ECO:0000313" key="9">
    <source>
        <dbReference type="EMBL" id="ADL53861.1"/>
    </source>
</evidence>
<dbReference type="PROSITE" id="PS51379">
    <property type="entry name" value="4FE4S_FER_2"/>
    <property type="match status" value="2"/>
</dbReference>
<dbReference type="KEGG" id="ccb:Clocel_4200"/>
<dbReference type="NCBIfam" id="NF038196">
    <property type="entry name" value="ferrodoxin_EFR1"/>
    <property type="match status" value="1"/>
</dbReference>
<accession>D9SMK5</accession>
<name>D9SMK5_CLOC7</name>
<dbReference type="InterPro" id="IPR029039">
    <property type="entry name" value="Flavoprotein-like_sf"/>
</dbReference>
<reference evidence="9 10" key="1">
    <citation type="submission" date="2010-08" db="EMBL/GenBank/DDBJ databases">
        <title>Complete sequence of Clostridium cellulovorans 743B.</title>
        <authorList>
            <consortium name="US DOE Joint Genome Institute"/>
            <person name="Lucas S."/>
            <person name="Copeland A."/>
            <person name="Lapidus A."/>
            <person name="Cheng J.-F."/>
            <person name="Bruce D."/>
            <person name="Goodwin L."/>
            <person name="Pitluck S."/>
            <person name="Chertkov O."/>
            <person name="Detter J.C."/>
            <person name="Han C."/>
            <person name="Tapia R."/>
            <person name="Land M."/>
            <person name="Hauser L."/>
            <person name="Chang Y.-J."/>
            <person name="Jeffries C."/>
            <person name="Kyrpides N."/>
            <person name="Ivanova N."/>
            <person name="Mikhailova N."/>
            <person name="Hemme C.L."/>
            <person name="Woyke T."/>
        </authorList>
    </citation>
    <scope>NUCLEOTIDE SEQUENCE [LARGE SCALE GENOMIC DNA]</scope>
    <source>
        <strain evidence="10">ATCC 35296 / DSM 3052 / OCM 3 / 743B</strain>
    </source>
</reference>
<comment type="cofactor">
    <cofactor evidence="1">
        <name>[4Fe-4S] cluster</name>
        <dbReference type="ChEBI" id="CHEBI:49883"/>
    </cofactor>
</comment>
<dbReference type="eggNOG" id="COG1149">
    <property type="taxonomic scope" value="Bacteria"/>
</dbReference>
<dbReference type="GO" id="GO:0046872">
    <property type="term" value="F:metal ion binding"/>
    <property type="evidence" value="ECO:0007669"/>
    <property type="project" value="UniProtKB-KW"/>
</dbReference>
<dbReference type="Proteomes" id="UP000002730">
    <property type="component" value="Chromosome"/>
</dbReference>
<keyword evidence="10" id="KW-1185">Reference proteome</keyword>
<evidence type="ECO:0000256" key="4">
    <source>
        <dbReference type="ARBA" id="ARBA00022485"/>
    </source>
</evidence>
<dbReference type="AlphaFoldDB" id="D9SMK5"/>
<evidence type="ECO:0000256" key="2">
    <source>
        <dbReference type="ARBA" id="ARBA00003532"/>
    </source>
</evidence>
<dbReference type="PANTHER" id="PTHR24960">
    <property type="entry name" value="PHOTOSYSTEM I IRON-SULFUR CENTER-RELATED"/>
    <property type="match status" value="1"/>
</dbReference>
<organism evidence="9 10">
    <name type="scientific">Clostridium cellulovorans (strain ATCC 35296 / DSM 3052 / OCM 3 / 743B)</name>
    <dbReference type="NCBI Taxonomy" id="573061"/>
    <lineage>
        <taxon>Bacteria</taxon>
        <taxon>Bacillati</taxon>
        <taxon>Bacillota</taxon>
        <taxon>Clostridia</taxon>
        <taxon>Eubacteriales</taxon>
        <taxon>Clostridiaceae</taxon>
        <taxon>Clostridium</taxon>
    </lineage>
</organism>
<dbReference type="STRING" id="573061.Clocel_4200"/>